<organism evidence="2 3">
    <name type="scientific">Paenibacillus dokdonensis</name>
    <dbReference type="NCBI Taxonomy" id="2567944"/>
    <lineage>
        <taxon>Bacteria</taxon>
        <taxon>Bacillati</taxon>
        <taxon>Bacillota</taxon>
        <taxon>Bacilli</taxon>
        <taxon>Bacillales</taxon>
        <taxon>Paenibacillaceae</taxon>
        <taxon>Paenibacillus</taxon>
    </lineage>
</organism>
<feature type="region of interest" description="Disordered" evidence="1">
    <location>
        <begin position="64"/>
        <end position="87"/>
    </location>
</feature>
<reference evidence="2 3" key="1">
    <citation type="submission" date="2023-03" db="EMBL/GenBank/DDBJ databases">
        <title>Bacillus Genome Sequencing.</title>
        <authorList>
            <person name="Dunlap C."/>
        </authorList>
    </citation>
    <scope>NUCLEOTIDE SEQUENCE [LARGE SCALE GENOMIC DNA]</scope>
    <source>
        <strain evidence="2 3">BD-525</strain>
    </source>
</reference>
<evidence type="ECO:0000313" key="2">
    <source>
        <dbReference type="EMBL" id="MEC0239451.1"/>
    </source>
</evidence>
<gene>
    <name evidence="2" type="ORF">P4H66_06225</name>
</gene>
<comment type="caution">
    <text evidence="2">The sequence shown here is derived from an EMBL/GenBank/DDBJ whole genome shotgun (WGS) entry which is preliminary data.</text>
</comment>
<accession>A0ABU6GI92</accession>
<evidence type="ECO:0000313" key="3">
    <source>
        <dbReference type="Proteomes" id="UP001344632"/>
    </source>
</evidence>
<dbReference type="Proteomes" id="UP001344632">
    <property type="component" value="Unassembled WGS sequence"/>
</dbReference>
<proteinExistence type="predicted"/>
<name>A0ABU6GI92_9BACL</name>
<sequence>MRNTRSENELFQQFRSSLSPEIQKDIDRYLYVYEMYLDEADPAAREVLLGEMKLYERKYNLTLDHTKKSRPRERSIKNYPNPSYHER</sequence>
<protein>
    <submittedName>
        <fullName evidence="2">Uncharacterized protein</fullName>
    </submittedName>
</protein>
<dbReference type="RefSeq" id="WP_326086610.1">
    <property type="nucleotide sequence ID" value="NZ_JARLKZ010000005.1"/>
</dbReference>
<keyword evidence="3" id="KW-1185">Reference proteome</keyword>
<evidence type="ECO:0000256" key="1">
    <source>
        <dbReference type="SAM" id="MobiDB-lite"/>
    </source>
</evidence>
<dbReference type="EMBL" id="JARLKZ010000005">
    <property type="protein sequence ID" value="MEC0239451.1"/>
    <property type="molecule type" value="Genomic_DNA"/>
</dbReference>